<dbReference type="PATRIC" id="fig|1028801.3.peg.3188"/>
<evidence type="ECO:0000313" key="2">
    <source>
        <dbReference type="Proteomes" id="UP000028186"/>
    </source>
</evidence>
<reference evidence="2" key="1">
    <citation type="journal article" date="2014" name="BMC Genomics">
        <title>Genome sequencing of two Neorhizobium galegae strains reveals a noeT gene responsible for the unusual acetylation of the nodulation factors.</title>
        <authorList>
            <person name="Osterman J."/>
            <person name="Marsh J."/>
            <person name="Laine P.K."/>
            <person name="Zeng Z."/>
            <person name="Alatalo E."/>
            <person name="Sullivan J.T."/>
            <person name="Young J.P."/>
            <person name="Thomas-Oates J."/>
            <person name="Paulin L."/>
            <person name="Lindstrom K."/>
        </authorList>
    </citation>
    <scope>NUCLEOTIDE SEQUENCE [LARGE SCALE GENOMIC DNA]</scope>
    <source>
        <strain evidence="2">HAMBI 1141</strain>
    </source>
</reference>
<dbReference type="RefSeq" id="WP_244447437.1">
    <property type="nucleotide sequence ID" value="NZ_HG938355.1"/>
</dbReference>
<dbReference type="eggNOG" id="ENOG5032Y3P">
    <property type="taxonomic scope" value="Bacteria"/>
</dbReference>
<proteinExistence type="predicted"/>
<dbReference type="AlphaFoldDB" id="A0A068TBN8"/>
<evidence type="ECO:0000313" key="1">
    <source>
        <dbReference type="EMBL" id="CDN55466.1"/>
    </source>
</evidence>
<dbReference type="InterPro" id="IPR045397">
    <property type="entry name" value="TumE-like"/>
</dbReference>
<dbReference type="KEGG" id="ngl:RG1141_CH31310"/>
<dbReference type="HOGENOM" id="CLU_166635_0_0_5"/>
<organism evidence="1 2">
    <name type="scientific">Neorhizobium galegae bv. officinalis bv. officinalis str. HAMBI 1141</name>
    <dbReference type="NCBI Taxonomy" id="1028801"/>
    <lineage>
        <taxon>Bacteria</taxon>
        <taxon>Pseudomonadati</taxon>
        <taxon>Pseudomonadota</taxon>
        <taxon>Alphaproteobacteria</taxon>
        <taxon>Hyphomicrobiales</taxon>
        <taxon>Rhizobiaceae</taxon>
        <taxon>Rhizobium/Agrobacterium group</taxon>
        <taxon>Neorhizobium</taxon>
    </lineage>
</organism>
<protein>
    <submittedName>
        <fullName evidence="1">Uncharacterized protein</fullName>
    </submittedName>
</protein>
<gene>
    <name evidence="1" type="ORF">RG1141_CH31310</name>
</gene>
<accession>A0A068TBN8</accession>
<name>A0A068TBN8_NEOGA</name>
<dbReference type="Pfam" id="PF20126">
    <property type="entry name" value="TumE"/>
    <property type="match status" value="1"/>
</dbReference>
<dbReference type="Proteomes" id="UP000028186">
    <property type="component" value="Chromosome I"/>
</dbReference>
<dbReference type="EMBL" id="HG938355">
    <property type="protein sequence ID" value="CDN55466.1"/>
    <property type="molecule type" value="Genomic_DNA"/>
</dbReference>
<sequence length="74" mass="8951">MKVWQLPDPNAERPHGLKYSLFFGRPGERIIGYDNEFGKGDHRHYRDHEEPYRFESLERMIGDFEDDVRQELKV</sequence>